<dbReference type="EMBL" id="JPFT01000009">
    <property type="protein sequence ID" value="KEQ31924.1"/>
    <property type="molecule type" value="Genomic_DNA"/>
</dbReference>
<evidence type="ECO:0000256" key="6">
    <source>
        <dbReference type="ARBA" id="ARBA00022737"/>
    </source>
</evidence>
<dbReference type="SMART" id="SM00155">
    <property type="entry name" value="PLDc"/>
    <property type="match status" value="2"/>
</dbReference>
<feature type="transmembrane region" description="Helical" evidence="13">
    <location>
        <begin position="12"/>
        <end position="34"/>
    </location>
</feature>
<feature type="transmembrane region" description="Helical" evidence="13">
    <location>
        <begin position="70"/>
        <end position="87"/>
    </location>
</feature>
<feature type="domain" description="PLD phosphodiesterase" evidence="14">
    <location>
        <begin position="245"/>
        <end position="272"/>
    </location>
</feature>
<organism evidence="15 16">
    <name type="scientific">Streptococcus mitis</name>
    <dbReference type="NCBI Taxonomy" id="28037"/>
    <lineage>
        <taxon>Bacteria</taxon>
        <taxon>Bacillati</taxon>
        <taxon>Bacillota</taxon>
        <taxon>Bacilli</taxon>
        <taxon>Lactobacillales</taxon>
        <taxon>Streptococcaceae</taxon>
        <taxon>Streptococcus</taxon>
        <taxon>Streptococcus mitis group</taxon>
    </lineage>
</organism>
<evidence type="ECO:0000256" key="1">
    <source>
        <dbReference type="ARBA" id="ARBA00004651"/>
    </source>
</evidence>
<evidence type="ECO:0000256" key="3">
    <source>
        <dbReference type="ARBA" id="ARBA00022516"/>
    </source>
</evidence>
<evidence type="ECO:0000259" key="14">
    <source>
        <dbReference type="PROSITE" id="PS50035"/>
    </source>
</evidence>
<keyword evidence="7 13" id="KW-1133">Transmembrane helix</keyword>
<dbReference type="NCBIfam" id="TIGR04265">
    <property type="entry name" value="bac_cardiolipin"/>
    <property type="match status" value="1"/>
</dbReference>
<dbReference type="PROSITE" id="PS50035">
    <property type="entry name" value="PLD"/>
    <property type="match status" value="2"/>
</dbReference>
<dbReference type="PATRIC" id="fig|28037.99.peg.1593"/>
<name>A0A081PMK1_STRMT</name>
<dbReference type="GO" id="GO:0032049">
    <property type="term" value="P:cardiolipin biosynthetic process"/>
    <property type="evidence" value="ECO:0007669"/>
    <property type="project" value="UniProtKB-UniRule"/>
</dbReference>
<evidence type="ECO:0000256" key="2">
    <source>
        <dbReference type="ARBA" id="ARBA00022475"/>
    </source>
</evidence>
<dbReference type="InterPro" id="IPR001736">
    <property type="entry name" value="PLipase_D/transphosphatidylase"/>
</dbReference>
<comment type="subcellular location">
    <subcellularLocation>
        <location evidence="1">Cell membrane</location>
        <topology evidence="1">Multi-pass membrane protein</topology>
    </subcellularLocation>
</comment>
<sequence length="510" mass="58691">MKYRKFQLLMSKYGFSLSIMLLELSLVFGLFLYLGRMASILWVILLIFMSMATIVAIVNRSMTPDSKVMWLVVTFVPVIGPLLYLMFGERRLSKKEIKQLDKLGSMHFREDNSKALRQKLKEDDKAAYGVIKSLLSMDSNADVYDRTDSQFFSSGESMWQHMLEDLKKAEKFIFLEYYIVEEGLMWNSILDILEQKAAQGVEVKMLYDDIGCMATLPGDYTIQLRSRGIEAHKFNKVIPRLTVAYNNRDHRKILVIDGQVAYTGGINLADEYINHIERFGYWKDSGIRLDGPGVKALTRLFLMTWYINRWEISDFDQYHLENQPCSGQGLCIPYGSGPKPIFRTQVGKKVYQSLINQATDSVYVTTPYLIIDYDLTESIKNAAMRGVDVRIVTPFIPDKKLIQLITRGAYPDLLSAGVRIFEYSPGFIHSKQILVDKDFAAVGTINLDYRSLLHHYEDAVLLYKTASITEIQKDFEEIFSVSQEIFPHTIKNSWYQKLIKEIAQLFAPIL</sequence>
<evidence type="ECO:0000256" key="11">
    <source>
        <dbReference type="ARBA" id="ARBA00023264"/>
    </source>
</evidence>
<keyword evidence="11" id="KW-1208">Phospholipid metabolism</keyword>
<dbReference type="SUPFAM" id="SSF56024">
    <property type="entry name" value="Phospholipase D/nuclease"/>
    <property type="match status" value="2"/>
</dbReference>
<dbReference type="Gene3D" id="3.30.870.10">
    <property type="entry name" value="Endonuclease Chain A"/>
    <property type="match status" value="2"/>
</dbReference>
<evidence type="ECO:0000256" key="8">
    <source>
        <dbReference type="ARBA" id="ARBA00023098"/>
    </source>
</evidence>
<keyword evidence="10" id="KW-0594">Phospholipid biosynthesis</keyword>
<dbReference type="GO" id="GO:0005886">
    <property type="term" value="C:plasma membrane"/>
    <property type="evidence" value="ECO:0007669"/>
    <property type="project" value="UniProtKB-SubCell"/>
</dbReference>
<protein>
    <recommendedName>
        <fullName evidence="12">Cardiolipin synthase</fullName>
        <ecNumber evidence="12">2.7.8.-</ecNumber>
    </recommendedName>
</protein>
<evidence type="ECO:0000313" key="16">
    <source>
        <dbReference type="Proteomes" id="UP000028093"/>
    </source>
</evidence>
<keyword evidence="2" id="KW-1003">Cell membrane</keyword>
<dbReference type="AlphaFoldDB" id="A0A081PMK1"/>
<evidence type="ECO:0000256" key="7">
    <source>
        <dbReference type="ARBA" id="ARBA00022989"/>
    </source>
</evidence>
<feature type="domain" description="PLD phosphodiesterase" evidence="14">
    <location>
        <begin position="424"/>
        <end position="451"/>
    </location>
</feature>
<comment type="caution">
    <text evidence="15">The sequence shown here is derived from an EMBL/GenBank/DDBJ whole genome shotgun (WGS) entry which is preliminary data.</text>
</comment>
<keyword evidence="9 13" id="KW-0472">Membrane</keyword>
<dbReference type="RefSeq" id="WP_033682414.1">
    <property type="nucleotide sequence ID" value="NZ_JPFT01000009.1"/>
</dbReference>
<evidence type="ECO:0000256" key="10">
    <source>
        <dbReference type="ARBA" id="ARBA00023209"/>
    </source>
</evidence>
<evidence type="ECO:0000256" key="13">
    <source>
        <dbReference type="SAM" id="Phobius"/>
    </source>
</evidence>
<keyword evidence="5 13" id="KW-0812">Transmembrane</keyword>
<dbReference type="PANTHER" id="PTHR21248:SF22">
    <property type="entry name" value="PHOSPHOLIPASE D"/>
    <property type="match status" value="1"/>
</dbReference>
<evidence type="ECO:0000256" key="4">
    <source>
        <dbReference type="ARBA" id="ARBA00022679"/>
    </source>
</evidence>
<dbReference type="InterPro" id="IPR025202">
    <property type="entry name" value="PLD-like_dom"/>
</dbReference>
<evidence type="ECO:0000256" key="12">
    <source>
        <dbReference type="NCBIfam" id="TIGR04265"/>
    </source>
</evidence>
<dbReference type="GO" id="GO:0008808">
    <property type="term" value="F:cardiolipin synthase activity"/>
    <property type="evidence" value="ECO:0007669"/>
    <property type="project" value="UniProtKB-UniRule"/>
</dbReference>
<evidence type="ECO:0000313" key="15">
    <source>
        <dbReference type="EMBL" id="KEQ31924.1"/>
    </source>
</evidence>
<keyword evidence="6" id="KW-0677">Repeat</keyword>
<keyword evidence="4" id="KW-0808">Transferase</keyword>
<keyword evidence="3" id="KW-0444">Lipid biosynthesis</keyword>
<dbReference type="CDD" id="cd09154">
    <property type="entry name" value="PLDc_SMU_988_like_1"/>
    <property type="match status" value="1"/>
</dbReference>
<proteinExistence type="predicted"/>
<reference evidence="15 16" key="1">
    <citation type="submission" date="2014-05" db="EMBL/GenBank/DDBJ databases">
        <authorList>
            <person name="Daugherty S.C."/>
            <person name="Tallon L.J."/>
            <person name="Sadzewicz L."/>
            <person name="Kilian M."/>
            <person name="Tettelin H."/>
        </authorList>
    </citation>
    <scope>NUCLEOTIDE SEQUENCE [LARGE SCALE GENOMIC DNA]</scope>
    <source>
        <strain evidence="15 16">SK1126</strain>
    </source>
</reference>
<dbReference type="CDD" id="cd09160">
    <property type="entry name" value="PLDc_SMU_988_like_2"/>
    <property type="match status" value="1"/>
</dbReference>
<dbReference type="InterPro" id="IPR027379">
    <property type="entry name" value="CLS_N"/>
</dbReference>
<dbReference type="InterPro" id="IPR022924">
    <property type="entry name" value="Cardiolipin_synthase"/>
</dbReference>
<keyword evidence="8" id="KW-0443">Lipid metabolism</keyword>
<dbReference type="Pfam" id="PF13091">
    <property type="entry name" value="PLDc_2"/>
    <property type="match status" value="2"/>
</dbReference>
<dbReference type="EC" id="2.7.8.-" evidence="12"/>
<accession>A0A081PMK1</accession>
<evidence type="ECO:0000256" key="5">
    <source>
        <dbReference type="ARBA" id="ARBA00022692"/>
    </source>
</evidence>
<feature type="transmembrane region" description="Helical" evidence="13">
    <location>
        <begin position="40"/>
        <end position="58"/>
    </location>
</feature>
<dbReference type="Pfam" id="PF13396">
    <property type="entry name" value="PLDc_N"/>
    <property type="match status" value="1"/>
</dbReference>
<evidence type="ECO:0000256" key="9">
    <source>
        <dbReference type="ARBA" id="ARBA00023136"/>
    </source>
</evidence>
<dbReference type="Proteomes" id="UP000028093">
    <property type="component" value="Unassembled WGS sequence"/>
</dbReference>
<gene>
    <name evidence="15" type="ORF">SK1126_1683</name>
</gene>
<dbReference type="PANTHER" id="PTHR21248">
    <property type="entry name" value="CARDIOLIPIN SYNTHASE"/>
    <property type="match status" value="1"/>
</dbReference>